<dbReference type="KEGG" id="mtun:MTUNDRAET4_0026"/>
<gene>
    <name evidence="1" type="ORF">MTUNDRAET4_0026</name>
</gene>
<sequence length="70" mass="7540">MHQADPDAVNTVVTIQRTWAQPVVGAHASSITGTRRFSDVKASPKANDQMPVFEIEESAARVGRDYLSGA</sequence>
<dbReference type="EMBL" id="LR536450">
    <property type="protein sequence ID" value="VFU06919.1"/>
    <property type="molecule type" value="Genomic_DNA"/>
</dbReference>
<protein>
    <submittedName>
        <fullName evidence="1">Uncharacterized protein</fullName>
    </submittedName>
</protein>
<name>A0A4U8YUF5_METTU</name>
<organism evidence="1 2">
    <name type="scientific">Methylocella tundrae</name>
    <dbReference type="NCBI Taxonomy" id="227605"/>
    <lineage>
        <taxon>Bacteria</taxon>
        <taxon>Pseudomonadati</taxon>
        <taxon>Pseudomonadota</taxon>
        <taxon>Alphaproteobacteria</taxon>
        <taxon>Hyphomicrobiales</taxon>
        <taxon>Beijerinckiaceae</taxon>
        <taxon>Methylocella</taxon>
    </lineage>
</organism>
<evidence type="ECO:0000313" key="1">
    <source>
        <dbReference type="EMBL" id="VFU06919.1"/>
    </source>
</evidence>
<evidence type="ECO:0000313" key="2">
    <source>
        <dbReference type="Proteomes" id="UP000294360"/>
    </source>
</evidence>
<dbReference type="AlphaFoldDB" id="A0A4U8YUF5"/>
<accession>A0A4U8YUF5</accession>
<reference evidence="1 2" key="1">
    <citation type="submission" date="2019-03" db="EMBL/GenBank/DDBJ databases">
        <authorList>
            <person name="Kox A.R. M."/>
        </authorList>
    </citation>
    <scope>NUCLEOTIDE SEQUENCE [LARGE SCALE GENOMIC DNA]</scope>
    <source>
        <strain evidence="1">MTUNDRAET4 annotated genome</strain>
    </source>
</reference>
<dbReference type="Proteomes" id="UP000294360">
    <property type="component" value="Chromosome"/>
</dbReference>
<proteinExistence type="predicted"/>